<sequence>MKFIIDNWFLILVAFVSGGMLVWPLVTRGTRAGAVSTAQAVLLINREKAVVVDVSEPAEYAAGHVAGARNIPFGSLEGARELPSNKSLPIIVVCPTGARASRAAATLRNSGYEKAVPLAGGTAAWREANLPIEKTTA</sequence>
<dbReference type="SMART" id="SM00450">
    <property type="entry name" value="RHOD"/>
    <property type="match status" value="1"/>
</dbReference>
<gene>
    <name evidence="3" type="ORF">EV676_102535</name>
</gene>
<dbReference type="InterPro" id="IPR001763">
    <property type="entry name" value="Rhodanese-like_dom"/>
</dbReference>
<protein>
    <submittedName>
        <fullName evidence="3">Rhodanese-related sulfurtransferase</fullName>
    </submittedName>
</protein>
<dbReference type="Proteomes" id="UP000294772">
    <property type="component" value="Unassembled WGS sequence"/>
</dbReference>
<keyword evidence="1" id="KW-0472">Membrane</keyword>
<dbReference type="EMBL" id="SLXF01000002">
    <property type="protein sequence ID" value="TCP09022.1"/>
    <property type="molecule type" value="Genomic_DNA"/>
</dbReference>
<accession>A0AA46HX00</accession>
<evidence type="ECO:0000256" key="1">
    <source>
        <dbReference type="SAM" id="Phobius"/>
    </source>
</evidence>
<dbReference type="AlphaFoldDB" id="A0AA46HX00"/>
<comment type="caution">
    <text evidence="3">The sequence shown here is derived from an EMBL/GenBank/DDBJ whole genome shotgun (WGS) entry which is preliminary data.</text>
</comment>
<dbReference type="Pfam" id="PF00581">
    <property type="entry name" value="Rhodanese"/>
    <property type="match status" value="1"/>
</dbReference>
<dbReference type="PROSITE" id="PS50206">
    <property type="entry name" value="RHODANESE_3"/>
    <property type="match status" value="1"/>
</dbReference>
<dbReference type="InterPro" id="IPR036873">
    <property type="entry name" value="Rhodanese-like_dom_sf"/>
</dbReference>
<evidence type="ECO:0000259" key="2">
    <source>
        <dbReference type="PROSITE" id="PS50206"/>
    </source>
</evidence>
<dbReference type="CDD" id="cd00158">
    <property type="entry name" value="RHOD"/>
    <property type="match status" value="1"/>
</dbReference>
<evidence type="ECO:0000313" key="4">
    <source>
        <dbReference type="Proteomes" id="UP000294772"/>
    </source>
</evidence>
<dbReference type="SUPFAM" id="SSF52821">
    <property type="entry name" value="Rhodanese/Cell cycle control phosphatase"/>
    <property type="match status" value="1"/>
</dbReference>
<keyword evidence="1" id="KW-1133">Transmembrane helix</keyword>
<proteinExistence type="predicted"/>
<dbReference type="Gene3D" id="3.40.250.10">
    <property type="entry name" value="Rhodanese-like domain"/>
    <property type="match status" value="1"/>
</dbReference>
<name>A0AA46HX00_9BURK</name>
<feature type="domain" description="Rhodanese" evidence="2">
    <location>
        <begin position="45"/>
        <end position="134"/>
    </location>
</feature>
<dbReference type="PANTHER" id="PTHR43031:SF18">
    <property type="entry name" value="RHODANESE-RELATED SULFURTRANSFERASES"/>
    <property type="match status" value="1"/>
</dbReference>
<dbReference type="InterPro" id="IPR050229">
    <property type="entry name" value="GlpE_sulfurtransferase"/>
</dbReference>
<keyword evidence="1" id="KW-0812">Transmembrane</keyword>
<evidence type="ECO:0000313" key="3">
    <source>
        <dbReference type="EMBL" id="TCP09022.1"/>
    </source>
</evidence>
<feature type="transmembrane region" description="Helical" evidence="1">
    <location>
        <begin position="7"/>
        <end position="26"/>
    </location>
</feature>
<organism evidence="3 4">
    <name type="scientific">Caldimonas thermodepolymerans</name>
    <dbReference type="NCBI Taxonomy" id="215580"/>
    <lineage>
        <taxon>Bacteria</taxon>
        <taxon>Pseudomonadati</taxon>
        <taxon>Pseudomonadota</taxon>
        <taxon>Betaproteobacteria</taxon>
        <taxon>Burkholderiales</taxon>
        <taxon>Sphaerotilaceae</taxon>
        <taxon>Caldimonas</taxon>
    </lineage>
</organism>
<dbReference type="PANTHER" id="PTHR43031">
    <property type="entry name" value="FAD-DEPENDENT OXIDOREDUCTASE"/>
    <property type="match status" value="1"/>
</dbReference>
<dbReference type="RefSeq" id="WP_132763997.1">
    <property type="nucleotide sequence ID" value="NZ_CP110416.1"/>
</dbReference>
<reference evidence="3 4" key="1">
    <citation type="submission" date="2019-03" db="EMBL/GenBank/DDBJ databases">
        <title>Genomic Encyclopedia of Type Strains, Phase IV (KMG-IV): sequencing the most valuable type-strain genomes for metagenomic binning, comparative biology and taxonomic classification.</title>
        <authorList>
            <person name="Goeker M."/>
        </authorList>
    </citation>
    <scope>NUCLEOTIDE SEQUENCE [LARGE SCALE GENOMIC DNA]</scope>
    <source>
        <strain evidence="3 4">DSM 15264</strain>
    </source>
</reference>